<protein>
    <recommendedName>
        <fullName evidence="4">DUF6779 domain-containing protein</fullName>
    </recommendedName>
</protein>
<feature type="compositionally biased region" description="Low complexity" evidence="2">
    <location>
        <begin position="341"/>
        <end position="351"/>
    </location>
</feature>
<sequence>MNDADETATAPGTGPDQGRQQNDIWQVVLVVLVVLAVVAVVVMLFTGSDVALKISVVAALWAAVLGIILVARYRGQVAAVERERELAEREYEEDLRIETAVHREQEHILQQSYLESLDEYRDTALAEIREQLEAMRAQLEELSGQTWSYEPAALQAEARRIQELLAGPARAADDSGRHGYPGVDAAEAQAPVRAEPAVSEVSADGEPRDIRDVEEVAPEDHAPVTPPVRSAGAADADVPAATGSHSPSAAAASQPEPAAGAPEDATITTVPPDGDSPADDAVDEEDTTGAFAPVSRPSWLTSPSALKPNPLITGGSVPGGGVPTDASYLIAGGSRDAEQHASSSAASGPAAEDPPPWPAATGADSSSHGAHGAHGDKGFDTGAMGTVPWDASGHSESRSATHAAPPAGSPDERRDAGHDAEVPRHGRRRRDERGGGISVAELLENLRDNADDDQ</sequence>
<accession>A0A9Q4CG93</accession>
<feature type="coiled-coil region" evidence="1">
    <location>
        <begin position="70"/>
        <end position="97"/>
    </location>
</feature>
<feature type="compositionally biased region" description="Basic and acidic residues" evidence="2">
    <location>
        <begin position="410"/>
        <end position="434"/>
    </location>
</feature>
<proteinExistence type="predicted"/>
<dbReference type="RefSeq" id="WP_267169691.1">
    <property type="nucleotide sequence ID" value="NZ_JAPMKX010000004.1"/>
</dbReference>
<keyword evidence="3" id="KW-0472">Membrane</keyword>
<dbReference type="InterPro" id="IPR046706">
    <property type="entry name" value="DUF6779"/>
</dbReference>
<feature type="transmembrane region" description="Helical" evidence="3">
    <location>
        <begin position="52"/>
        <end position="73"/>
    </location>
</feature>
<organism evidence="5 6">
    <name type="scientific">Corynebacterium antarcticum</name>
    <dbReference type="NCBI Taxonomy" id="2800405"/>
    <lineage>
        <taxon>Bacteria</taxon>
        <taxon>Bacillati</taxon>
        <taxon>Actinomycetota</taxon>
        <taxon>Actinomycetes</taxon>
        <taxon>Mycobacteriales</taxon>
        <taxon>Corynebacteriaceae</taxon>
        <taxon>Corynebacterium</taxon>
    </lineage>
</organism>
<keyword evidence="3" id="KW-0812">Transmembrane</keyword>
<name>A0A9Q4CG93_9CORY</name>
<feature type="domain" description="DUF6779" evidence="4">
    <location>
        <begin position="52"/>
        <end position="160"/>
    </location>
</feature>
<gene>
    <name evidence="5" type="ORF">OS123_10150</name>
</gene>
<evidence type="ECO:0000313" key="5">
    <source>
        <dbReference type="EMBL" id="MCX7538894.1"/>
    </source>
</evidence>
<reference evidence="5" key="1">
    <citation type="submission" date="2022-11" db="EMBL/GenBank/DDBJ databases">
        <title>Corynebacterium sp. isolated from Penguins.</title>
        <authorList>
            <person name="Sedlar K."/>
            <person name="Svec P."/>
        </authorList>
    </citation>
    <scope>NUCLEOTIDE SEQUENCE</scope>
    <source>
        <strain evidence="5">P5875</strain>
    </source>
</reference>
<dbReference type="EMBL" id="JAPMKX010000004">
    <property type="protein sequence ID" value="MCX7538894.1"/>
    <property type="molecule type" value="Genomic_DNA"/>
</dbReference>
<feature type="compositionally biased region" description="Low complexity" evidence="2">
    <location>
        <begin position="231"/>
        <end position="262"/>
    </location>
</feature>
<keyword evidence="1" id="KW-0175">Coiled coil</keyword>
<feature type="compositionally biased region" description="Acidic residues" evidence="2">
    <location>
        <begin position="276"/>
        <end position="287"/>
    </location>
</feature>
<dbReference type="AlphaFoldDB" id="A0A9Q4CG93"/>
<dbReference type="Proteomes" id="UP001070238">
    <property type="component" value="Unassembled WGS sequence"/>
</dbReference>
<comment type="caution">
    <text evidence="5">The sequence shown here is derived from an EMBL/GenBank/DDBJ whole genome shotgun (WGS) entry which is preliminary data.</text>
</comment>
<feature type="compositionally biased region" description="Basic and acidic residues" evidence="2">
    <location>
        <begin position="444"/>
        <end position="454"/>
    </location>
</feature>
<feature type="transmembrane region" description="Helical" evidence="3">
    <location>
        <begin position="24"/>
        <end position="45"/>
    </location>
</feature>
<evidence type="ECO:0000313" key="6">
    <source>
        <dbReference type="Proteomes" id="UP001070238"/>
    </source>
</evidence>
<feature type="region of interest" description="Disordered" evidence="2">
    <location>
        <begin position="169"/>
        <end position="454"/>
    </location>
</feature>
<evidence type="ECO:0000256" key="1">
    <source>
        <dbReference type="SAM" id="Coils"/>
    </source>
</evidence>
<feature type="compositionally biased region" description="Basic and acidic residues" evidence="2">
    <location>
        <begin position="205"/>
        <end position="222"/>
    </location>
</feature>
<evidence type="ECO:0000259" key="4">
    <source>
        <dbReference type="Pfam" id="PF20570"/>
    </source>
</evidence>
<evidence type="ECO:0000256" key="2">
    <source>
        <dbReference type="SAM" id="MobiDB-lite"/>
    </source>
</evidence>
<keyword evidence="3" id="KW-1133">Transmembrane helix</keyword>
<dbReference type="Pfam" id="PF20570">
    <property type="entry name" value="DUF6779"/>
    <property type="match status" value="1"/>
</dbReference>
<evidence type="ECO:0000256" key="3">
    <source>
        <dbReference type="SAM" id="Phobius"/>
    </source>
</evidence>